<organism evidence="1 2">
    <name type="scientific">Ixodes persulcatus</name>
    <name type="common">Taiga tick</name>
    <dbReference type="NCBI Taxonomy" id="34615"/>
    <lineage>
        <taxon>Eukaryota</taxon>
        <taxon>Metazoa</taxon>
        <taxon>Ecdysozoa</taxon>
        <taxon>Arthropoda</taxon>
        <taxon>Chelicerata</taxon>
        <taxon>Arachnida</taxon>
        <taxon>Acari</taxon>
        <taxon>Parasitiformes</taxon>
        <taxon>Ixodida</taxon>
        <taxon>Ixodoidea</taxon>
        <taxon>Ixodidae</taxon>
        <taxon>Ixodinae</taxon>
        <taxon>Ixodes</taxon>
    </lineage>
</organism>
<dbReference type="EMBL" id="JABSTQ010011318">
    <property type="protein sequence ID" value="KAG0412844.1"/>
    <property type="molecule type" value="Genomic_DNA"/>
</dbReference>
<comment type="caution">
    <text evidence="1">The sequence shown here is derived from an EMBL/GenBank/DDBJ whole genome shotgun (WGS) entry which is preliminary data.</text>
</comment>
<reference evidence="1 2" key="1">
    <citation type="journal article" date="2020" name="Cell">
        <title>Large-Scale Comparative Analyses of Tick Genomes Elucidate Their Genetic Diversity and Vector Capacities.</title>
        <authorList>
            <consortium name="Tick Genome and Microbiome Consortium (TIGMIC)"/>
            <person name="Jia N."/>
            <person name="Wang J."/>
            <person name="Shi W."/>
            <person name="Du L."/>
            <person name="Sun Y."/>
            <person name="Zhan W."/>
            <person name="Jiang J.F."/>
            <person name="Wang Q."/>
            <person name="Zhang B."/>
            <person name="Ji P."/>
            <person name="Bell-Sakyi L."/>
            <person name="Cui X.M."/>
            <person name="Yuan T.T."/>
            <person name="Jiang B.G."/>
            <person name="Yang W.F."/>
            <person name="Lam T.T."/>
            <person name="Chang Q.C."/>
            <person name="Ding S.J."/>
            <person name="Wang X.J."/>
            <person name="Zhu J.G."/>
            <person name="Ruan X.D."/>
            <person name="Zhao L."/>
            <person name="Wei J.T."/>
            <person name="Ye R.Z."/>
            <person name="Que T.C."/>
            <person name="Du C.H."/>
            <person name="Zhou Y.H."/>
            <person name="Cheng J.X."/>
            <person name="Dai P.F."/>
            <person name="Guo W.B."/>
            <person name="Han X.H."/>
            <person name="Huang E.J."/>
            <person name="Li L.F."/>
            <person name="Wei W."/>
            <person name="Gao Y.C."/>
            <person name="Liu J.Z."/>
            <person name="Shao H.Z."/>
            <person name="Wang X."/>
            <person name="Wang C.C."/>
            <person name="Yang T.C."/>
            <person name="Huo Q.B."/>
            <person name="Li W."/>
            <person name="Chen H.Y."/>
            <person name="Chen S.E."/>
            <person name="Zhou L.G."/>
            <person name="Ni X.B."/>
            <person name="Tian J.H."/>
            <person name="Sheng Y."/>
            <person name="Liu T."/>
            <person name="Pan Y.S."/>
            <person name="Xia L.Y."/>
            <person name="Li J."/>
            <person name="Zhao F."/>
            <person name="Cao W.C."/>
        </authorList>
    </citation>
    <scope>NUCLEOTIDE SEQUENCE [LARGE SCALE GENOMIC DNA]</scope>
    <source>
        <strain evidence="1">Iper-2018</strain>
    </source>
</reference>
<evidence type="ECO:0000313" key="2">
    <source>
        <dbReference type="Proteomes" id="UP000805193"/>
    </source>
</evidence>
<dbReference type="Proteomes" id="UP000805193">
    <property type="component" value="Unassembled WGS sequence"/>
</dbReference>
<keyword evidence="2" id="KW-1185">Reference proteome</keyword>
<protein>
    <submittedName>
        <fullName evidence="1">Uncharacterized protein</fullName>
    </submittedName>
</protein>
<name>A0AC60P0Y9_IXOPE</name>
<sequence>MTTDHCLILASAESRQRRAMHRRQSQGLLIVRPPVLHEETDSTLHEMDEIFDLHPSRLEVFRWRLNEFLNQGHMMLLVLRTHVHDYSPYYTSEFEHAVLYYSMIKVELDDYFNAAARYSMKGMHQKDIKWWPDTLFKRVFFVIFAVLDKVEVQTLDYYVNKDNLKQLFRHLQWENFLFNWKVALDQSPSPSTTFP</sequence>
<gene>
    <name evidence="1" type="ORF">HPB47_010010</name>
</gene>
<proteinExistence type="predicted"/>
<accession>A0AC60P0Y9</accession>
<evidence type="ECO:0000313" key="1">
    <source>
        <dbReference type="EMBL" id="KAG0412844.1"/>
    </source>
</evidence>